<dbReference type="PANTHER" id="PTHR13146:SF0">
    <property type="entry name" value="SOLUTE CARRIER FAMILY 35 MEMBER F6"/>
    <property type="match status" value="1"/>
</dbReference>
<dbReference type="GO" id="GO:0016020">
    <property type="term" value="C:membrane"/>
    <property type="evidence" value="ECO:0007669"/>
    <property type="project" value="TreeGrafter"/>
</dbReference>
<keyword evidence="2" id="KW-1185">Reference proteome</keyword>
<dbReference type="WBParaSite" id="PSU_v2.g20316.t1">
    <property type="protein sequence ID" value="PSU_v2.g20316.t1"/>
    <property type="gene ID" value="PSU_v2.g20316"/>
</dbReference>
<dbReference type="AlphaFoldDB" id="A0A914YL94"/>
<keyword evidence="1" id="KW-0472">Membrane</keyword>
<keyword evidence="1" id="KW-0812">Transmembrane</keyword>
<keyword evidence="1" id="KW-1133">Transmembrane helix</keyword>
<dbReference type="InterPro" id="IPR037185">
    <property type="entry name" value="EmrE-like"/>
</dbReference>
<evidence type="ECO:0000313" key="2">
    <source>
        <dbReference type="Proteomes" id="UP000887577"/>
    </source>
</evidence>
<dbReference type="SUPFAM" id="SSF103481">
    <property type="entry name" value="Multidrug resistance efflux transporter EmrE"/>
    <property type="match status" value="1"/>
</dbReference>
<feature type="transmembrane region" description="Helical" evidence="1">
    <location>
        <begin position="176"/>
        <end position="195"/>
    </location>
</feature>
<feature type="transmembrane region" description="Helical" evidence="1">
    <location>
        <begin position="143"/>
        <end position="164"/>
    </location>
</feature>
<evidence type="ECO:0000256" key="1">
    <source>
        <dbReference type="SAM" id="Phobius"/>
    </source>
</evidence>
<dbReference type="PANTHER" id="PTHR13146">
    <property type="match status" value="1"/>
</dbReference>
<feature type="transmembrane region" description="Helical" evidence="1">
    <location>
        <begin position="317"/>
        <end position="338"/>
    </location>
</feature>
<protein>
    <submittedName>
        <fullName evidence="3">Solute carrier family 35 member F6</fullName>
    </submittedName>
</protein>
<name>A0A914YL94_9BILA</name>
<evidence type="ECO:0000313" key="3">
    <source>
        <dbReference type="WBParaSite" id="PSU_v2.g20316.t1"/>
    </source>
</evidence>
<sequence length="386" mass="42751">MVVIVRNRKMTDDLHRKRVVNLMIAVLMVVTGSLNTIAAKWADSIKVDNTTFNHPFFQAICMFIGEFCCLIAFFIIYVVQKVSWRRRNIEGEGGIVAELDGDVEPTIPKFNVFIFLPPAICDIMGTSLMYIGLNLTSASSYQMLRGMSIVTAGLVVVGVSDIVFDDRPTDDTNGIITGNLLIIMAQIIVAIQMVTEQKYLTQYDVPALLAVGLEGLFGMIILSVLLIPMYYIHVPSTFSSNPYGRLEDIFFAFKEIGDNPTILAALALTIVSIAFFNFAGVTVTKRLSATSRMVLDSVRTLVIWIISIPLFGEQFIAIQLLGFALLLVGMFVYNDLIFGPVFRQKVLPKIENNSLSLCCASFCGADIEVADRESLLDDDDVEHMAH</sequence>
<feature type="transmembrane region" description="Helical" evidence="1">
    <location>
        <begin position="56"/>
        <end position="79"/>
    </location>
</feature>
<feature type="transmembrane region" description="Helical" evidence="1">
    <location>
        <begin position="20"/>
        <end position="41"/>
    </location>
</feature>
<proteinExistence type="predicted"/>
<reference evidence="3" key="1">
    <citation type="submission" date="2022-11" db="UniProtKB">
        <authorList>
            <consortium name="WormBaseParasite"/>
        </authorList>
    </citation>
    <scope>IDENTIFICATION</scope>
</reference>
<dbReference type="Proteomes" id="UP000887577">
    <property type="component" value="Unplaced"/>
</dbReference>
<feature type="transmembrane region" description="Helical" evidence="1">
    <location>
        <begin position="207"/>
        <end position="232"/>
    </location>
</feature>
<organism evidence="2 3">
    <name type="scientific">Panagrolaimus superbus</name>
    <dbReference type="NCBI Taxonomy" id="310955"/>
    <lineage>
        <taxon>Eukaryota</taxon>
        <taxon>Metazoa</taxon>
        <taxon>Ecdysozoa</taxon>
        <taxon>Nematoda</taxon>
        <taxon>Chromadorea</taxon>
        <taxon>Rhabditida</taxon>
        <taxon>Tylenchina</taxon>
        <taxon>Panagrolaimomorpha</taxon>
        <taxon>Panagrolaimoidea</taxon>
        <taxon>Panagrolaimidae</taxon>
        <taxon>Panagrolaimus</taxon>
    </lineage>
</organism>
<accession>A0A914YL94</accession>
<feature type="transmembrane region" description="Helical" evidence="1">
    <location>
        <begin position="262"/>
        <end position="281"/>
    </location>
</feature>